<dbReference type="Gene3D" id="2.60.40.10">
    <property type="entry name" value="Immunoglobulins"/>
    <property type="match status" value="2"/>
</dbReference>
<dbReference type="FunFam" id="2.60.40.10:FF:000088">
    <property type="entry name" value="Butyrophilin subfamily 1 member A1"/>
    <property type="match status" value="1"/>
</dbReference>
<keyword evidence="8" id="KW-0393">Immunoglobulin domain</keyword>
<dbReference type="InterPro" id="IPR003599">
    <property type="entry name" value="Ig_sub"/>
</dbReference>
<dbReference type="SMART" id="SM00409">
    <property type="entry name" value="IG"/>
    <property type="match status" value="1"/>
</dbReference>
<accession>A0A3Q3EU91</accession>
<dbReference type="PANTHER" id="PTHR24100">
    <property type="entry name" value="BUTYROPHILIN"/>
    <property type="match status" value="1"/>
</dbReference>
<dbReference type="InParanoid" id="A0A3Q3EU91"/>
<dbReference type="SUPFAM" id="SSF48726">
    <property type="entry name" value="Immunoglobulin"/>
    <property type="match status" value="2"/>
</dbReference>
<keyword evidence="13" id="KW-1185">Reference proteome</keyword>
<feature type="transmembrane region" description="Helical" evidence="10">
    <location>
        <begin position="7"/>
        <end position="28"/>
    </location>
</feature>
<dbReference type="AlphaFoldDB" id="A0A3Q3EU91"/>
<sequence>MHILCFIFYYIFLLLFLYFYLILFKLSAGDLSEVIVPSQPVVSLVGEDVILPCHLDPVMNAFDMTVEWASPDLNPRFVLLWRQGEELETKKHSSFRGRTSVFIDELEKGNISLKLSKVKVSDEGGYKCFLPTLSKTSTVQLVVAVVQMTKNNNGVLLECESADWYPEPEMFWLDGEGNLLSAEPTETVRGPDGLYTVSSRVTVEKRHGRKFTCRVTQSKINQTREKHLTIPDHFFVVPNPRTHVAIGAVIGCAAIIFVVWKWRQKKFSK</sequence>
<name>A0A3Q3EU91_9LABR</name>
<dbReference type="GO" id="GO:0005102">
    <property type="term" value="F:signaling receptor binding"/>
    <property type="evidence" value="ECO:0007669"/>
    <property type="project" value="TreeGrafter"/>
</dbReference>
<dbReference type="Ensembl" id="ENSLBET00000011494.1">
    <property type="protein sequence ID" value="ENSLBEP00000010914.1"/>
    <property type="gene ID" value="ENSLBEG00000008430.1"/>
</dbReference>
<dbReference type="InterPro" id="IPR053896">
    <property type="entry name" value="BTN3A2-like_Ig-C"/>
</dbReference>
<organism evidence="12 13">
    <name type="scientific">Labrus bergylta</name>
    <name type="common">ballan wrasse</name>
    <dbReference type="NCBI Taxonomy" id="56723"/>
    <lineage>
        <taxon>Eukaryota</taxon>
        <taxon>Metazoa</taxon>
        <taxon>Chordata</taxon>
        <taxon>Craniata</taxon>
        <taxon>Vertebrata</taxon>
        <taxon>Euteleostomi</taxon>
        <taxon>Actinopterygii</taxon>
        <taxon>Neopterygii</taxon>
        <taxon>Teleostei</taxon>
        <taxon>Neoteleostei</taxon>
        <taxon>Acanthomorphata</taxon>
        <taxon>Eupercaria</taxon>
        <taxon>Labriformes</taxon>
        <taxon>Labridae</taxon>
        <taxon>Labrus</taxon>
    </lineage>
</organism>
<dbReference type="GO" id="GO:0050863">
    <property type="term" value="P:regulation of T cell activation"/>
    <property type="evidence" value="ECO:0007669"/>
    <property type="project" value="UniProtKB-ARBA"/>
</dbReference>
<dbReference type="InterPro" id="IPR013783">
    <property type="entry name" value="Ig-like_fold"/>
</dbReference>
<dbReference type="Pfam" id="PF07686">
    <property type="entry name" value="V-set"/>
    <property type="match status" value="1"/>
</dbReference>
<dbReference type="GO" id="GO:0009897">
    <property type="term" value="C:external side of plasma membrane"/>
    <property type="evidence" value="ECO:0007669"/>
    <property type="project" value="TreeGrafter"/>
</dbReference>
<dbReference type="GO" id="GO:1903037">
    <property type="term" value="P:regulation of leukocyte cell-cell adhesion"/>
    <property type="evidence" value="ECO:0007669"/>
    <property type="project" value="UniProtKB-ARBA"/>
</dbReference>
<evidence type="ECO:0000256" key="7">
    <source>
        <dbReference type="ARBA" id="ARBA00023180"/>
    </source>
</evidence>
<evidence type="ECO:0000256" key="3">
    <source>
        <dbReference type="ARBA" id="ARBA00022729"/>
    </source>
</evidence>
<evidence type="ECO:0000256" key="9">
    <source>
        <dbReference type="ARBA" id="ARBA00038221"/>
    </source>
</evidence>
<protein>
    <recommendedName>
        <fullName evidence="11">Ig-like domain-containing protein</fullName>
    </recommendedName>
</protein>
<comment type="subcellular location">
    <subcellularLocation>
        <location evidence="1">Membrane</location>
    </subcellularLocation>
</comment>
<dbReference type="FunFam" id="2.60.40.10:FF:000142">
    <property type="entry name" value="V-set domain-containing T-cell activation inhibitor 1"/>
    <property type="match status" value="1"/>
</dbReference>
<comment type="similarity">
    <text evidence="9">Belongs to the SKINT family.</text>
</comment>
<evidence type="ECO:0000256" key="5">
    <source>
        <dbReference type="ARBA" id="ARBA00023136"/>
    </source>
</evidence>
<dbReference type="Pfam" id="PF22705">
    <property type="entry name" value="C2-set_3"/>
    <property type="match status" value="1"/>
</dbReference>
<keyword evidence="5 10" id="KW-0472">Membrane</keyword>
<dbReference type="GeneTree" id="ENSGT01050000244843"/>
<dbReference type="PANTHER" id="PTHR24100:SF151">
    <property type="entry name" value="ICOS LIGAND"/>
    <property type="match status" value="1"/>
</dbReference>
<evidence type="ECO:0000259" key="11">
    <source>
        <dbReference type="PROSITE" id="PS50835"/>
    </source>
</evidence>
<evidence type="ECO:0000256" key="2">
    <source>
        <dbReference type="ARBA" id="ARBA00022692"/>
    </source>
</evidence>
<keyword evidence="6" id="KW-1015">Disulfide bond</keyword>
<keyword evidence="4 10" id="KW-1133">Transmembrane helix</keyword>
<keyword evidence="7" id="KW-0325">Glycoprotein</keyword>
<reference evidence="12" key="1">
    <citation type="submission" date="2025-08" db="UniProtKB">
        <authorList>
            <consortium name="Ensembl"/>
        </authorList>
    </citation>
    <scope>IDENTIFICATION</scope>
</reference>
<dbReference type="InterPro" id="IPR007110">
    <property type="entry name" value="Ig-like_dom"/>
</dbReference>
<reference evidence="12" key="2">
    <citation type="submission" date="2025-09" db="UniProtKB">
        <authorList>
            <consortium name="Ensembl"/>
        </authorList>
    </citation>
    <scope>IDENTIFICATION</scope>
</reference>
<dbReference type="GO" id="GO:0001817">
    <property type="term" value="P:regulation of cytokine production"/>
    <property type="evidence" value="ECO:0007669"/>
    <property type="project" value="TreeGrafter"/>
</dbReference>
<dbReference type="InterPro" id="IPR013106">
    <property type="entry name" value="Ig_V-set"/>
</dbReference>
<evidence type="ECO:0000256" key="6">
    <source>
        <dbReference type="ARBA" id="ARBA00023157"/>
    </source>
</evidence>
<dbReference type="GO" id="GO:0050852">
    <property type="term" value="P:T cell receptor signaling pathway"/>
    <property type="evidence" value="ECO:0007669"/>
    <property type="project" value="TreeGrafter"/>
</dbReference>
<feature type="domain" description="Ig-like" evidence="11">
    <location>
        <begin position="131"/>
        <end position="229"/>
    </location>
</feature>
<keyword evidence="2 10" id="KW-0812">Transmembrane</keyword>
<dbReference type="GO" id="GO:0042110">
    <property type="term" value="P:T cell activation"/>
    <property type="evidence" value="ECO:0007669"/>
    <property type="project" value="UniProtKB-ARBA"/>
</dbReference>
<keyword evidence="3" id="KW-0732">Signal</keyword>
<evidence type="ECO:0000256" key="4">
    <source>
        <dbReference type="ARBA" id="ARBA00022989"/>
    </source>
</evidence>
<dbReference type="PROSITE" id="PS50835">
    <property type="entry name" value="IG_LIKE"/>
    <property type="match status" value="2"/>
</dbReference>
<feature type="transmembrane region" description="Helical" evidence="10">
    <location>
        <begin position="244"/>
        <end position="262"/>
    </location>
</feature>
<evidence type="ECO:0000256" key="8">
    <source>
        <dbReference type="ARBA" id="ARBA00023319"/>
    </source>
</evidence>
<feature type="domain" description="Ig-like" evidence="11">
    <location>
        <begin position="32"/>
        <end position="128"/>
    </location>
</feature>
<evidence type="ECO:0000313" key="13">
    <source>
        <dbReference type="Proteomes" id="UP000261660"/>
    </source>
</evidence>
<proteinExistence type="inferred from homology"/>
<dbReference type="InterPro" id="IPR036179">
    <property type="entry name" value="Ig-like_dom_sf"/>
</dbReference>
<dbReference type="InterPro" id="IPR050504">
    <property type="entry name" value="IgSF_BTN/MOG"/>
</dbReference>
<evidence type="ECO:0000256" key="1">
    <source>
        <dbReference type="ARBA" id="ARBA00004370"/>
    </source>
</evidence>
<evidence type="ECO:0000256" key="10">
    <source>
        <dbReference type="SAM" id="Phobius"/>
    </source>
</evidence>
<dbReference type="Proteomes" id="UP000261660">
    <property type="component" value="Unplaced"/>
</dbReference>
<evidence type="ECO:0000313" key="12">
    <source>
        <dbReference type="Ensembl" id="ENSLBEP00000010914.1"/>
    </source>
</evidence>